<keyword evidence="3" id="KW-1185">Reference proteome</keyword>
<feature type="compositionally biased region" description="Low complexity" evidence="1">
    <location>
        <begin position="228"/>
        <end position="243"/>
    </location>
</feature>
<gene>
    <name evidence="2" type="ORF">WJX72_000924</name>
</gene>
<proteinExistence type="predicted"/>
<dbReference type="EMBL" id="JALJOR010000003">
    <property type="protein sequence ID" value="KAK9819668.1"/>
    <property type="molecule type" value="Genomic_DNA"/>
</dbReference>
<evidence type="ECO:0000313" key="2">
    <source>
        <dbReference type="EMBL" id="KAK9819668.1"/>
    </source>
</evidence>
<feature type="region of interest" description="Disordered" evidence="1">
    <location>
        <begin position="416"/>
        <end position="479"/>
    </location>
</feature>
<dbReference type="Proteomes" id="UP001489004">
    <property type="component" value="Unassembled WGS sequence"/>
</dbReference>
<feature type="region of interest" description="Disordered" evidence="1">
    <location>
        <begin position="219"/>
        <end position="243"/>
    </location>
</feature>
<evidence type="ECO:0000313" key="3">
    <source>
        <dbReference type="Proteomes" id="UP001489004"/>
    </source>
</evidence>
<feature type="region of interest" description="Disordered" evidence="1">
    <location>
        <begin position="257"/>
        <end position="284"/>
    </location>
</feature>
<name>A0AAW1QE18_9CHLO</name>
<reference evidence="2 3" key="1">
    <citation type="journal article" date="2024" name="Nat. Commun.">
        <title>Phylogenomics reveals the evolutionary origins of lichenization in chlorophyte algae.</title>
        <authorList>
            <person name="Puginier C."/>
            <person name="Libourel C."/>
            <person name="Otte J."/>
            <person name="Skaloud P."/>
            <person name="Haon M."/>
            <person name="Grisel S."/>
            <person name="Petersen M."/>
            <person name="Berrin J.G."/>
            <person name="Delaux P.M."/>
            <person name="Dal Grande F."/>
            <person name="Keller J."/>
        </authorList>
    </citation>
    <scope>NUCLEOTIDE SEQUENCE [LARGE SCALE GENOMIC DNA]</scope>
    <source>
        <strain evidence="2 3">SAG 2043</strain>
    </source>
</reference>
<feature type="region of interest" description="Disordered" evidence="1">
    <location>
        <begin position="156"/>
        <end position="202"/>
    </location>
</feature>
<organism evidence="2 3">
    <name type="scientific">[Myrmecia] bisecta</name>
    <dbReference type="NCBI Taxonomy" id="41462"/>
    <lineage>
        <taxon>Eukaryota</taxon>
        <taxon>Viridiplantae</taxon>
        <taxon>Chlorophyta</taxon>
        <taxon>core chlorophytes</taxon>
        <taxon>Trebouxiophyceae</taxon>
        <taxon>Trebouxiales</taxon>
        <taxon>Trebouxiaceae</taxon>
        <taxon>Myrmecia</taxon>
    </lineage>
</organism>
<dbReference type="AlphaFoldDB" id="A0AAW1QE18"/>
<feature type="region of interest" description="Disordered" evidence="1">
    <location>
        <begin position="60"/>
        <end position="97"/>
    </location>
</feature>
<protein>
    <submittedName>
        <fullName evidence="2">Uncharacterized protein</fullName>
    </submittedName>
</protein>
<sequence>MFRSLQRASEASEVSAKQMDKAALELEKTMILIQANLPSTLVAVERTTQEFEQLGSNLNEISGGLTRRSNKSKNKDGKGEARGPNPVQAVQTSASDGMRRVAQDVSALTAALTPAMDQWRKRITGIAARLAHTDTPVKPQKQLPATAVGLAAGHDMHQPARPEASKGSSGGSLRSQPEEAASAKPEAAGDTVAAASAPTSPPAISSPFAAATALRSDAASAGNAGEHSTTASSSTAGGTASAGGASERLLGAIQDAARQASSDPAFATTSSSSHDDPDSIMRSSTGADTVYTSAAETLRATQRDLKGAQAFNQAAESAEEIAARSDALVAAMAANAKNGANVKAVFKRSASGRELALTPAEQLLLEQLKGRREAAEAIFNAISRAESAAARAAQASGALADAMQEAEVQGVFDVPQDEDGMGASMQTTSEDGADELVVSNGPQPPQPHAVFVAEAGPSSNGSNGHAAATRGKGEFAYRK</sequence>
<evidence type="ECO:0000256" key="1">
    <source>
        <dbReference type="SAM" id="MobiDB-lite"/>
    </source>
</evidence>
<feature type="compositionally biased region" description="Low complexity" evidence="1">
    <location>
        <begin position="178"/>
        <end position="202"/>
    </location>
</feature>
<accession>A0AAW1QE18</accession>
<comment type="caution">
    <text evidence="2">The sequence shown here is derived from an EMBL/GenBank/DDBJ whole genome shotgun (WGS) entry which is preliminary data.</text>
</comment>